<dbReference type="SUPFAM" id="SSF101353">
    <property type="entry name" value="Putative anticodon-binding domain of alanyl-tRNA synthetase (AlaRS)"/>
    <property type="match status" value="1"/>
</dbReference>
<dbReference type="PRINTS" id="PR00980">
    <property type="entry name" value="TRNASYNTHALA"/>
</dbReference>
<evidence type="ECO:0000256" key="3">
    <source>
        <dbReference type="ARBA" id="ARBA00022555"/>
    </source>
</evidence>
<evidence type="ECO:0000256" key="7">
    <source>
        <dbReference type="ARBA" id="ARBA00022884"/>
    </source>
</evidence>
<accession>X1L775</accession>
<feature type="non-terminal residue" evidence="11">
    <location>
        <position position="1"/>
    </location>
</feature>
<dbReference type="PROSITE" id="PS50860">
    <property type="entry name" value="AA_TRNA_LIGASE_II_ALA"/>
    <property type="match status" value="1"/>
</dbReference>
<evidence type="ECO:0000259" key="10">
    <source>
        <dbReference type="PROSITE" id="PS50860"/>
    </source>
</evidence>
<dbReference type="PANTHER" id="PTHR11777">
    <property type="entry name" value="ALANYL-TRNA SYNTHETASE"/>
    <property type="match status" value="1"/>
</dbReference>
<dbReference type="InterPro" id="IPR018162">
    <property type="entry name" value="Ala-tRNA-ligase_IIc_anticod-bd"/>
</dbReference>
<keyword evidence="5" id="KW-0547">Nucleotide-binding</keyword>
<dbReference type="InterPro" id="IPR018165">
    <property type="entry name" value="Ala-tRNA-synth_IIc_core"/>
</dbReference>
<dbReference type="InterPro" id="IPR045864">
    <property type="entry name" value="aa-tRNA-synth_II/BPL/LPL"/>
</dbReference>
<dbReference type="Pfam" id="PF01411">
    <property type="entry name" value="tRNA-synt_2c"/>
    <property type="match status" value="1"/>
</dbReference>
<feature type="domain" description="Alanyl-transfer RNA synthetases family profile" evidence="10">
    <location>
        <begin position="1"/>
        <end position="214"/>
    </location>
</feature>
<keyword evidence="8" id="KW-0648">Protein biosynthesis</keyword>
<comment type="similarity">
    <text evidence="1">Belongs to the class-II aminoacyl-tRNA synthetase family.</text>
</comment>
<dbReference type="GO" id="GO:0000049">
    <property type="term" value="F:tRNA binding"/>
    <property type="evidence" value="ECO:0007669"/>
    <property type="project" value="UniProtKB-KW"/>
</dbReference>
<sequence>RTPLPKPNIDTGMGLERTAVVMQGKYSVYETDLFLPLIQRICRLTGKCCGKSDSDDRAIRIIAEHGRGIPFLIADGVLPSNEGRGYVLRRVLRRASLFARRLGLDKPFLSQLAEVVISQMGDIYPELVSNRDLIKEVIKAEEERFINTLDSGLNLVERLINEALEQGREWLQGEEVFKLHDTFGFPQELTAEIAKEKGLSVDWEGFQAEMEKQR</sequence>
<dbReference type="InterPro" id="IPR002318">
    <property type="entry name" value="Ala-tRNA-lgiase_IIc"/>
</dbReference>
<gene>
    <name evidence="11" type="ORF">S06H3_11320</name>
</gene>
<protein>
    <recommendedName>
        <fullName evidence="2">alanine--tRNA ligase</fullName>
        <ecNumber evidence="2">6.1.1.7</ecNumber>
    </recommendedName>
</protein>
<feature type="non-terminal residue" evidence="11">
    <location>
        <position position="214"/>
    </location>
</feature>
<dbReference type="GO" id="GO:0005829">
    <property type="term" value="C:cytosol"/>
    <property type="evidence" value="ECO:0007669"/>
    <property type="project" value="TreeGrafter"/>
</dbReference>
<evidence type="ECO:0000256" key="5">
    <source>
        <dbReference type="ARBA" id="ARBA00022741"/>
    </source>
</evidence>
<dbReference type="EC" id="6.1.1.7" evidence="2"/>
<dbReference type="EMBL" id="BARV01005453">
    <property type="protein sequence ID" value="GAI15192.1"/>
    <property type="molecule type" value="Genomic_DNA"/>
</dbReference>
<reference evidence="11" key="1">
    <citation type="journal article" date="2014" name="Front. Microbiol.">
        <title>High frequency of phylogenetically diverse reductive dehalogenase-homologous genes in deep subseafloor sedimentary metagenomes.</title>
        <authorList>
            <person name="Kawai M."/>
            <person name="Futagami T."/>
            <person name="Toyoda A."/>
            <person name="Takaki Y."/>
            <person name="Nishi S."/>
            <person name="Hori S."/>
            <person name="Arai W."/>
            <person name="Tsubouchi T."/>
            <person name="Morono Y."/>
            <person name="Uchiyama I."/>
            <person name="Ito T."/>
            <person name="Fujiyama A."/>
            <person name="Inagaki F."/>
            <person name="Takami H."/>
        </authorList>
    </citation>
    <scope>NUCLEOTIDE SEQUENCE</scope>
    <source>
        <strain evidence="11">Expedition CK06-06</strain>
    </source>
</reference>
<dbReference type="PANTHER" id="PTHR11777:SF9">
    <property type="entry name" value="ALANINE--TRNA LIGASE, CYTOPLASMIC"/>
    <property type="match status" value="1"/>
</dbReference>
<dbReference type="GO" id="GO:0005524">
    <property type="term" value="F:ATP binding"/>
    <property type="evidence" value="ECO:0007669"/>
    <property type="project" value="UniProtKB-KW"/>
</dbReference>
<proteinExistence type="inferred from homology"/>
<comment type="caution">
    <text evidence="11">The sequence shown here is derived from an EMBL/GenBank/DDBJ whole genome shotgun (WGS) entry which is preliminary data.</text>
</comment>
<evidence type="ECO:0000256" key="6">
    <source>
        <dbReference type="ARBA" id="ARBA00022840"/>
    </source>
</evidence>
<keyword evidence="7" id="KW-0694">RNA-binding</keyword>
<dbReference type="SUPFAM" id="SSF55681">
    <property type="entry name" value="Class II aaRS and biotin synthetases"/>
    <property type="match status" value="1"/>
</dbReference>
<organism evidence="11">
    <name type="scientific">marine sediment metagenome</name>
    <dbReference type="NCBI Taxonomy" id="412755"/>
    <lineage>
        <taxon>unclassified sequences</taxon>
        <taxon>metagenomes</taxon>
        <taxon>ecological metagenomes</taxon>
    </lineage>
</organism>
<dbReference type="Gene3D" id="3.30.930.10">
    <property type="entry name" value="Bira Bifunctional Protein, Domain 2"/>
    <property type="match status" value="1"/>
</dbReference>
<evidence type="ECO:0000256" key="1">
    <source>
        <dbReference type="ARBA" id="ARBA00008226"/>
    </source>
</evidence>
<evidence type="ECO:0000256" key="8">
    <source>
        <dbReference type="ARBA" id="ARBA00022917"/>
    </source>
</evidence>
<dbReference type="GO" id="GO:0006419">
    <property type="term" value="P:alanyl-tRNA aminoacylation"/>
    <property type="evidence" value="ECO:0007669"/>
    <property type="project" value="InterPro"/>
</dbReference>
<dbReference type="InterPro" id="IPR018164">
    <property type="entry name" value="Ala-tRNA-synth_IIc_N"/>
</dbReference>
<dbReference type="AlphaFoldDB" id="X1L775"/>
<keyword evidence="4" id="KW-0436">Ligase</keyword>
<keyword evidence="3" id="KW-0820">tRNA-binding</keyword>
<evidence type="ECO:0000256" key="9">
    <source>
        <dbReference type="ARBA" id="ARBA00023146"/>
    </source>
</evidence>
<dbReference type="GO" id="GO:0002161">
    <property type="term" value="F:aminoacyl-tRNA deacylase activity"/>
    <property type="evidence" value="ECO:0007669"/>
    <property type="project" value="TreeGrafter"/>
</dbReference>
<dbReference type="GO" id="GO:0004813">
    <property type="term" value="F:alanine-tRNA ligase activity"/>
    <property type="evidence" value="ECO:0007669"/>
    <property type="project" value="UniProtKB-EC"/>
</dbReference>
<keyword evidence="9" id="KW-0030">Aminoacyl-tRNA synthetase</keyword>
<evidence type="ECO:0000256" key="2">
    <source>
        <dbReference type="ARBA" id="ARBA00013168"/>
    </source>
</evidence>
<evidence type="ECO:0000256" key="4">
    <source>
        <dbReference type="ARBA" id="ARBA00022598"/>
    </source>
</evidence>
<evidence type="ECO:0000313" key="11">
    <source>
        <dbReference type="EMBL" id="GAI15192.1"/>
    </source>
</evidence>
<keyword evidence="6" id="KW-0067">ATP-binding</keyword>
<name>X1L775_9ZZZZ</name>
<dbReference type="InterPro" id="IPR050058">
    <property type="entry name" value="Ala-tRNA_ligase"/>
</dbReference>